<gene>
    <name evidence="2" type="ORF">CVT23_17280</name>
</gene>
<evidence type="ECO:0000313" key="2">
    <source>
        <dbReference type="EMBL" id="PJK28451.1"/>
    </source>
</evidence>
<evidence type="ECO:0000256" key="1">
    <source>
        <dbReference type="SAM" id="MobiDB-lite"/>
    </source>
</evidence>
<dbReference type="InterPro" id="IPR010921">
    <property type="entry name" value="Trp_repressor/repl_initiator"/>
</dbReference>
<dbReference type="GO" id="GO:0043565">
    <property type="term" value="F:sequence-specific DNA binding"/>
    <property type="evidence" value="ECO:0007669"/>
    <property type="project" value="InterPro"/>
</dbReference>
<accession>A0A2M9FYB8</accession>
<sequence>MPDSPRPKASVIGPDGTPLTVDDLPSPNTRRWVARRKAEVVAAVRGGLLTLEEACQRYTLSVEEFLSWQRAVERHGVRGLRTTRLQDYRASAAAGD</sequence>
<proteinExistence type="predicted"/>
<dbReference type="EMBL" id="PHIG01000044">
    <property type="protein sequence ID" value="PJK28451.1"/>
    <property type="molecule type" value="Genomic_DNA"/>
</dbReference>
<comment type="caution">
    <text evidence="2">The sequence shown here is derived from an EMBL/GenBank/DDBJ whole genome shotgun (WGS) entry which is preliminary data.</text>
</comment>
<protein>
    <submittedName>
        <fullName evidence="2">DUF1153 domain-containing protein</fullName>
    </submittedName>
</protein>
<reference evidence="2 3" key="1">
    <citation type="submission" date="2017-11" db="EMBL/GenBank/DDBJ databases">
        <title>Draft genome sequence of Rhizobiales bacterium SY3-13.</title>
        <authorList>
            <person name="Sun C."/>
        </authorList>
    </citation>
    <scope>NUCLEOTIDE SEQUENCE [LARGE SCALE GENOMIC DNA]</scope>
    <source>
        <strain evidence="2 3">SY3-13</strain>
    </source>
</reference>
<organism evidence="2 3">
    <name type="scientific">Minwuia thermotolerans</name>
    <dbReference type="NCBI Taxonomy" id="2056226"/>
    <lineage>
        <taxon>Bacteria</taxon>
        <taxon>Pseudomonadati</taxon>
        <taxon>Pseudomonadota</taxon>
        <taxon>Alphaproteobacteria</taxon>
        <taxon>Minwuiales</taxon>
        <taxon>Minwuiaceae</taxon>
        <taxon>Minwuia</taxon>
    </lineage>
</organism>
<dbReference type="OrthoDB" id="9796775at2"/>
<dbReference type="Pfam" id="PF06627">
    <property type="entry name" value="DUF1153"/>
    <property type="match status" value="1"/>
</dbReference>
<dbReference type="Proteomes" id="UP000229498">
    <property type="component" value="Unassembled WGS sequence"/>
</dbReference>
<dbReference type="InterPro" id="IPR036388">
    <property type="entry name" value="WH-like_DNA-bd_sf"/>
</dbReference>
<evidence type="ECO:0000313" key="3">
    <source>
        <dbReference type="Proteomes" id="UP000229498"/>
    </source>
</evidence>
<name>A0A2M9FYB8_9PROT</name>
<dbReference type="RefSeq" id="WP_109795735.1">
    <property type="nucleotide sequence ID" value="NZ_PHIG01000044.1"/>
</dbReference>
<dbReference type="SUPFAM" id="SSF48295">
    <property type="entry name" value="TrpR-like"/>
    <property type="match status" value="1"/>
</dbReference>
<feature type="region of interest" description="Disordered" evidence="1">
    <location>
        <begin position="1"/>
        <end position="26"/>
    </location>
</feature>
<keyword evidence="3" id="KW-1185">Reference proteome</keyword>
<dbReference type="Gene3D" id="1.10.10.10">
    <property type="entry name" value="Winged helix-like DNA-binding domain superfamily/Winged helix DNA-binding domain"/>
    <property type="match status" value="1"/>
</dbReference>
<dbReference type="InterPro" id="IPR009534">
    <property type="entry name" value="DUF1153"/>
</dbReference>
<dbReference type="AlphaFoldDB" id="A0A2M9FYB8"/>